<comment type="caution">
    <text evidence="2">The sequence shown here is derived from an EMBL/GenBank/DDBJ whole genome shotgun (WGS) entry which is preliminary data.</text>
</comment>
<evidence type="ECO:0000313" key="3">
    <source>
        <dbReference type="Proteomes" id="UP001229025"/>
    </source>
</evidence>
<keyword evidence="3" id="KW-1185">Reference proteome</keyword>
<organism evidence="2 3">
    <name type="scientific">Cobetia amphilecti</name>
    <dbReference type="NCBI Taxonomy" id="1055104"/>
    <lineage>
        <taxon>Bacteria</taxon>
        <taxon>Pseudomonadati</taxon>
        <taxon>Pseudomonadota</taxon>
        <taxon>Gammaproteobacteria</taxon>
        <taxon>Oceanospirillales</taxon>
        <taxon>Halomonadaceae</taxon>
        <taxon>Cobetia</taxon>
    </lineage>
</organism>
<accession>A0ABT6ULM9</accession>
<dbReference type="EMBL" id="JASCSA010000003">
    <property type="protein sequence ID" value="MDI5883601.1"/>
    <property type="molecule type" value="Genomic_DNA"/>
</dbReference>
<feature type="region of interest" description="Disordered" evidence="1">
    <location>
        <begin position="1"/>
        <end position="92"/>
    </location>
</feature>
<sequence>MLRKPSTPTRTIPVERVTLMMNRMPHYMSGDRQEPKQEQTAAVHHPPIQQQQQDIGSPESTDQDATNPASSTNKNNRLDPGSPPKQQQLAGGGYSAVGEWKIVLNTRWSPNRQPDNNNMICNTKDLSALICDCGAYSGRCAITKKNIRSRMRVPYLQGRPSDRSPFFLV</sequence>
<dbReference type="RefSeq" id="WP_284726456.1">
    <property type="nucleotide sequence ID" value="NZ_JASCSA010000003.1"/>
</dbReference>
<protein>
    <submittedName>
        <fullName evidence="2">Uncharacterized protein</fullName>
    </submittedName>
</protein>
<feature type="compositionally biased region" description="Polar residues" evidence="1">
    <location>
        <begin position="1"/>
        <end position="10"/>
    </location>
</feature>
<feature type="compositionally biased region" description="Polar residues" evidence="1">
    <location>
        <begin position="54"/>
        <end position="75"/>
    </location>
</feature>
<evidence type="ECO:0000313" key="2">
    <source>
        <dbReference type="EMBL" id="MDI5883601.1"/>
    </source>
</evidence>
<dbReference type="Proteomes" id="UP001229025">
    <property type="component" value="Unassembled WGS sequence"/>
</dbReference>
<gene>
    <name evidence="2" type="ORF">QLT01_04420</name>
</gene>
<proteinExistence type="predicted"/>
<reference evidence="3" key="2">
    <citation type="submission" date="2023-07" db="EMBL/GenBank/DDBJ databases">
        <title>Genome-based characterization of strain KMM 296 and proposal for reclassification of Cobetia litoralis and Cobetia pacifica, and emended description of the species Cobetia amphilecti and Cobetia marina.</title>
        <authorList>
            <person name="Balabanova L."/>
            <person name="Nedashkovskaya O."/>
        </authorList>
    </citation>
    <scope>NUCLEOTIDE SEQUENCE [LARGE SCALE GENOMIC DNA]</scope>
    <source>
        <strain evidence="3">NRIC 0815</strain>
    </source>
</reference>
<evidence type="ECO:0000256" key="1">
    <source>
        <dbReference type="SAM" id="MobiDB-lite"/>
    </source>
</evidence>
<reference evidence="2 3" key="1">
    <citation type="submission" date="2023-04" db="EMBL/GenBank/DDBJ databases">
        <authorList>
            <person name="Otstavnykh N."/>
            <person name="Seitkalieva A."/>
            <person name="Bystritskaya E."/>
        </authorList>
    </citation>
    <scope>NUCLEOTIDE SEQUENCE [LARGE SCALE GENOMIC DNA]</scope>
    <source>
        <strain evidence="2 3">NRIC 0815</strain>
    </source>
</reference>
<name>A0ABT6ULM9_9GAMM</name>